<gene>
    <name evidence="4" type="ORF">ENM11_07335</name>
</gene>
<dbReference type="GO" id="GO:0008775">
    <property type="term" value="F:acetate CoA-transferase activity"/>
    <property type="evidence" value="ECO:0007669"/>
    <property type="project" value="InterPro"/>
</dbReference>
<protein>
    <submittedName>
        <fullName evidence="4">Uncharacterized protein</fullName>
    </submittedName>
</protein>
<dbReference type="SUPFAM" id="SSF100950">
    <property type="entry name" value="NagB/RpiA/CoA transferase-like"/>
    <property type="match status" value="2"/>
</dbReference>
<dbReference type="EMBL" id="DRWN01000061">
    <property type="protein sequence ID" value="HHK68946.1"/>
    <property type="molecule type" value="Genomic_DNA"/>
</dbReference>
<feature type="domain" description="Acetyl-CoA hydrolase/transferase N-terminal" evidence="2">
    <location>
        <begin position="12"/>
        <end position="174"/>
    </location>
</feature>
<dbReference type="Gene3D" id="3.40.1080.20">
    <property type="entry name" value="Acetyl-CoA hydrolase/transferase C-terminal domain"/>
    <property type="match status" value="1"/>
</dbReference>
<dbReference type="InterPro" id="IPR038460">
    <property type="entry name" value="AcetylCoA_hyd_C_sf"/>
</dbReference>
<evidence type="ECO:0000313" key="4">
    <source>
        <dbReference type="EMBL" id="HHK68946.1"/>
    </source>
</evidence>
<evidence type="ECO:0000256" key="1">
    <source>
        <dbReference type="ARBA" id="ARBA00009632"/>
    </source>
</evidence>
<dbReference type="InterPro" id="IPR003702">
    <property type="entry name" value="ActCoA_hydro_N"/>
</dbReference>
<dbReference type="InterPro" id="IPR026888">
    <property type="entry name" value="AcetylCoA_hyd_C"/>
</dbReference>
<organism evidence="4">
    <name type="scientific">Caldiarchaeum subterraneum</name>
    <dbReference type="NCBI Taxonomy" id="311458"/>
    <lineage>
        <taxon>Archaea</taxon>
        <taxon>Nitrososphaerota</taxon>
        <taxon>Candidatus Caldarchaeales</taxon>
        <taxon>Candidatus Caldarchaeaceae</taxon>
        <taxon>Candidatus Caldarchaeum</taxon>
    </lineage>
</organism>
<dbReference type="Pfam" id="PF02550">
    <property type="entry name" value="AcetylCoA_hydro"/>
    <property type="match status" value="1"/>
</dbReference>
<reference evidence="4" key="1">
    <citation type="journal article" date="2020" name="mSystems">
        <title>Genome- and Community-Level Interaction Insights into Carbon Utilization and Element Cycling Functions of Hydrothermarchaeota in Hydrothermal Sediment.</title>
        <authorList>
            <person name="Zhou Z."/>
            <person name="Liu Y."/>
            <person name="Xu W."/>
            <person name="Pan J."/>
            <person name="Luo Z.H."/>
            <person name="Li M."/>
        </authorList>
    </citation>
    <scope>NUCLEOTIDE SEQUENCE [LARGE SCALE GENOMIC DNA]</scope>
    <source>
        <strain evidence="4">SpSt-1056</strain>
    </source>
</reference>
<name>A0A7C5Q8R0_CALS0</name>
<dbReference type="PANTHER" id="PTHR43609">
    <property type="entry name" value="ACETYL-COA HYDROLASE"/>
    <property type="match status" value="1"/>
</dbReference>
<accession>A0A7C5Q8R0</accession>
<dbReference type="Gene3D" id="3.40.1080.10">
    <property type="entry name" value="Glutaconate Coenzyme A-transferase"/>
    <property type="match status" value="1"/>
</dbReference>
<dbReference type="AlphaFoldDB" id="A0A7C5Q8R0"/>
<dbReference type="InterPro" id="IPR037171">
    <property type="entry name" value="NagB/RpiA_transferase-like"/>
</dbReference>
<comment type="caution">
    <text evidence="4">The sequence shown here is derived from an EMBL/GenBank/DDBJ whole genome shotgun (WGS) entry which is preliminary data.</text>
</comment>
<evidence type="ECO:0000259" key="3">
    <source>
        <dbReference type="Pfam" id="PF13336"/>
    </source>
</evidence>
<sequence length="484" mass="52672">MTDQRIPPSLQHLIIEHDKVVKHIPKFGVVAFGGMAGVALAKEVPAAISRSGRDFNLTVLTGGTTTSVFEEGLSSIRVARRYPAVSGSLSRDMANRETISVADYWLSEYSRWIRFGVIPHVKKIDVAVVESTGVDENGIIPSLSVDAVPAMVDAADKVVLEVNLSKPVMYGLHDIYLPKDSEPVPIRNVLDRVGEPVVRCPSNKLAAIIVTDKPESGAGGYGAVSPVELKIAGHITEVLSAAVGEKSLTRFYTLQPGAGPLASALLDRIDFSGLRVWSEAVSVDWVHHVGGKVSAISSSCIYVLRGQEKLLEMVYSELSSLKDSVVLRPYEITNRAEMISRMSLISIQQAIEVDIYGNANITHIGGNIHNGVGGSGDFTRNAYLTVLALPSTTSNGKLSRIVPICSHVDIPEHDVDFLVTENGWADLRGLSPRERARVIIDNCVHDRFRDMLAEYFEKACDVGGHEPVSWKHAVQFREMMELAS</sequence>
<evidence type="ECO:0000259" key="2">
    <source>
        <dbReference type="Pfam" id="PF02550"/>
    </source>
</evidence>
<feature type="domain" description="Acetyl-CoA hydrolase/transferase C-terminal" evidence="3">
    <location>
        <begin position="315"/>
        <end position="455"/>
    </location>
</feature>
<proteinExistence type="inferred from homology"/>
<dbReference type="PANTHER" id="PTHR43609:SF1">
    <property type="entry name" value="ACETYL-COA HYDROLASE"/>
    <property type="match status" value="1"/>
</dbReference>
<dbReference type="InterPro" id="IPR046433">
    <property type="entry name" value="ActCoA_hydro"/>
</dbReference>
<dbReference type="Pfam" id="PF13336">
    <property type="entry name" value="AcetylCoA_hyd_C"/>
    <property type="match status" value="1"/>
</dbReference>
<comment type="similarity">
    <text evidence="1">Belongs to the acetyl-CoA hydrolase/transferase family.</text>
</comment>
<dbReference type="GO" id="GO:0006083">
    <property type="term" value="P:acetate metabolic process"/>
    <property type="evidence" value="ECO:0007669"/>
    <property type="project" value="InterPro"/>
</dbReference>
<dbReference type="GO" id="GO:0003986">
    <property type="term" value="F:acetyl-CoA hydrolase activity"/>
    <property type="evidence" value="ECO:0007669"/>
    <property type="project" value="TreeGrafter"/>
</dbReference>